<dbReference type="InterPro" id="IPR022791">
    <property type="entry name" value="L-PG_synthase/AglD"/>
</dbReference>
<feature type="transmembrane region" description="Helical" evidence="6">
    <location>
        <begin position="28"/>
        <end position="49"/>
    </location>
</feature>
<feature type="transmembrane region" description="Helical" evidence="6">
    <location>
        <begin position="69"/>
        <end position="93"/>
    </location>
</feature>
<dbReference type="Proteomes" id="UP000037397">
    <property type="component" value="Unassembled WGS sequence"/>
</dbReference>
<name>A0A0L6CN84_9MICO</name>
<evidence type="ECO:0000256" key="1">
    <source>
        <dbReference type="ARBA" id="ARBA00004651"/>
    </source>
</evidence>
<keyword evidence="3 6" id="KW-0812">Transmembrane</keyword>
<proteinExistence type="predicted"/>
<feature type="transmembrane region" description="Helical" evidence="6">
    <location>
        <begin position="177"/>
        <end position="199"/>
    </location>
</feature>
<dbReference type="EMBL" id="LAIR01000002">
    <property type="protein sequence ID" value="KNX38983.1"/>
    <property type="molecule type" value="Genomic_DNA"/>
</dbReference>
<dbReference type="AlphaFoldDB" id="A0A0L6CN84"/>
<dbReference type="STRING" id="1631356.VV01_20585"/>
<dbReference type="Pfam" id="PF03706">
    <property type="entry name" value="LPG_synthase_TM"/>
    <property type="match status" value="1"/>
</dbReference>
<dbReference type="GO" id="GO:0005886">
    <property type="term" value="C:plasma membrane"/>
    <property type="evidence" value="ECO:0007669"/>
    <property type="project" value="UniProtKB-SubCell"/>
</dbReference>
<accession>A0A0L6CN84</accession>
<feature type="transmembrane region" description="Helical" evidence="6">
    <location>
        <begin position="327"/>
        <end position="350"/>
    </location>
</feature>
<keyword evidence="8" id="KW-1185">Reference proteome</keyword>
<evidence type="ECO:0000256" key="4">
    <source>
        <dbReference type="ARBA" id="ARBA00022989"/>
    </source>
</evidence>
<keyword evidence="4 6" id="KW-1133">Transmembrane helix</keyword>
<protein>
    <recommendedName>
        <fullName evidence="9">Flippase-like domain-containing protein</fullName>
    </recommendedName>
</protein>
<dbReference type="PANTHER" id="PTHR39087">
    <property type="entry name" value="UPF0104 MEMBRANE PROTEIN MJ1595"/>
    <property type="match status" value="1"/>
</dbReference>
<evidence type="ECO:0008006" key="9">
    <source>
        <dbReference type="Google" id="ProtNLM"/>
    </source>
</evidence>
<comment type="caution">
    <text evidence="7">The sequence shown here is derived from an EMBL/GenBank/DDBJ whole genome shotgun (WGS) entry which is preliminary data.</text>
</comment>
<evidence type="ECO:0000256" key="2">
    <source>
        <dbReference type="ARBA" id="ARBA00022475"/>
    </source>
</evidence>
<comment type="subcellular location">
    <subcellularLocation>
        <location evidence="1">Cell membrane</location>
        <topology evidence="1">Multi-pass membrane protein</topology>
    </subcellularLocation>
</comment>
<evidence type="ECO:0000313" key="8">
    <source>
        <dbReference type="Proteomes" id="UP000037397"/>
    </source>
</evidence>
<dbReference type="PANTHER" id="PTHR39087:SF2">
    <property type="entry name" value="UPF0104 MEMBRANE PROTEIN MJ1595"/>
    <property type="match status" value="1"/>
</dbReference>
<evidence type="ECO:0000256" key="3">
    <source>
        <dbReference type="ARBA" id="ARBA00022692"/>
    </source>
</evidence>
<reference evidence="8" key="1">
    <citation type="submission" date="2015-03" db="EMBL/GenBank/DDBJ databases">
        <title>Luteipulveratus halotolerans sp. nov., a novel actinobacterium (Dermacoccaceae) from Sarawak, Malaysia.</title>
        <authorList>
            <person name="Juboi H."/>
            <person name="Basik A."/>
            <person name="Shamsul S.S."/>
            <person name="Arnold P."/>
            <person name="Schmitt E.K."/>
            <person name="Sanglier J.-J."/>
            <person name="Yeo T."/>
        </authorList>
    </citation>
    <scope>NUCLEOTIDE SEQUENCE [LARGE SCALE GENOMIC DNA]</scope>
    <source>
        <strain evidence="8">C296001</strain>
    </source>
</reference>
<gene>
    <name evidence="7" type="ORF">VV01_20585</name>
</gene>
<evidence type="ECO:0000256" key="6">
    <source>
        <dbReference type="SAM" id="Phobius"/>
    </source>
</evidence>
<feature type="transmembrane region" description="Helical" evidence="6">
    <location>
        <begin position="294"/>
        <end position="315"/>
    </location>
</feature>
<feature type="transmembrane region" description="Helical" evidence="6">
    <location>
        <begin position="255"/>
        <end position="274"/>
    </location>
</feature>
<evidence type="ECO:0000256" key="5">
    <source>
        <dbReference type="ARBA" id="ARBA00023136"/>
    </source>
</evidence>
<keyword evidence="5 6" id="KW-0472">Membrane</keyword>
<keyword evidence="2" id="KW-1003">Cell membrane</keyword>
<organism evidence="7 8">
    <name type="scientific">Luteipulveratus halotolerans</name>
    <dbReference type="NCBI Taxonomy" id="1631356"/>
    <lineage>
        <taxon>Bacteria</taxon>
        <taxon>Bacillati</taxon>
        <taxon>Actinomycetota</taxon>
        <taxon>Actinomycetes</taxon>
        <taxon>Micrococcales</taxon>
        <taxon>Dermacoccaceae</taxon>
        <taxon>Luteipulveratus</taxon>
    </lineage>
</organism>
<feature type="transmembrane region" description="Helical" evidence="6">
    <location>
        <begin position="153"/>
        <end position="171"/>
    </location>
</feature>
<sequence length="392" mass="40717">MQVMPISSSPEPTAHACPSGQSVLRCRVLATVKAVVGLGLTAGALIWGLPRTVGVSWPQIGSMLAGISSWQLVALAALWALGIASHTIMLAAAMPGLRHRQSLLVSQTGAAVANTLPLGGAAGTAVNFAMIRRWGFTSFDFARYAMVTNLWDTLFKLGLPVIAVSWLGVTASGPGSLSWIALWSMALLVGVVVGATALLRSDRIAHSTGHRLGRVVGRFRRDVDPAAWARRGGEIRYDTASLVSSAWIRLTVSKTLYVALQTALLGGCLAAVGADVNPAVVFGAYAVQQVLSLAPITPGAAGVVEVGMAGVLVALGMNPAEAAAGILLYRGFTFALEIPVGGTALVWWMVRGRYLADAARTRRADLTGSEHPATPVRPTQAPAYALAAPDAA</sequence>
<evidence type="ECO:0000313" key="7">
    <source>
        <dbReference type="EMBL" id="KNX38983.1"/>
    </source>
</evidence>